<keyword evidence="2" id="KW-0472">Membrane</keyword>
<reference evidence="4" key="1">
    <citation type="submission" date="2020-07" db="EMBL/GenBank/DDBJ databases">
        <title>Organization of mating type of Auricularia cornea.</title>
        <authorList>
            <person name="Li B."/>
            <person name="Huang R."/>
            <person name="Chen B."/>
            <person name="Xie B."/>
        </authorList>
    </citation>
    <scope>NUCLEOTIDE SEQUENCE</scope>
    <source>
        <strain evidence="4">Ac1-2</strain>
    </source>
</reference>
<feature type="transmembrane region" description="Helical" evidence="2">
    <location>
        <begin position="361"/>
        <end position="380"/>
    </location>
</feature>
<organism evidence="4">
    <name type="scientific">Auricularia cornea</name>
    <dbReference type="NCBI Taxonomy" id="1238391"/>
    <lineage>
        <taxon>Eukaryota</taxon>
        <taxon>Fungi</taxon>
        <taxon>Dikarya</taxon>
        <taxon>Basidiomycota</taxon>
        <taxon>Agaricomycotina</taxon>
        <taxon>Agaricomycetes</taxon>
        <taxon>Auriculariales</taxon>
        <taxon>Auriculariaceae</taxon>
        <taxon>Auricularia</taxon>
    </lineage>
</organism>
<feature type="compositionally biased region" description="Basic and acidic residues" evidence="1">
    <location>
        <begin position="653"/>
        <end position="668"/>
    </location>
</feature>
<feature type="transmembrane region" description="Helical" evidence="2">
    <location>
        <begin position="474"/>
        <end position="494"/>
    </location>
</feature>
<accession>A0A8K2AUU4</accession>
<feature type="domain" description="DUF7721" evidence="3">
    <location>
        <begin position="674"/>
        <end position="756"/>
    </location>
</feature>
<dbReference type="PANTHER" id="PTHR39477:SF1">
    <property type="entry name" value="BETA-FLANKING PROTEIN"/>
    <property type="match status" value="1"/>
</dbReference>
<dbReference type="EMBL" id="MT818367">
    <property type="protein sequence ID" value="UHA57741.1"/>
    <property type="molecule type" value="Genomic_DNA"/>
</dbReference>
<keyword evidence="2" id="KW-1133">Transmembrane helix</keyword>
<dbReference type="AlphaFoldDB" id="A0A8K2AUU4"/>
<feature type="transmembrane region" description="Helical" evidence="2">
    <location>
        <begin position="222"/>
        <end position="244"/>
    </location>
</feature>
<keyword evidence="2" id="KW-0812">Transmembrane</keyword>
<evidence type="ECO:0000259" key="3">
    <source>
        <dbReference type="Pfam" id="PF24845"/>
    </source>
</evidence>
<evidence type="ECO:0000256" key="2">
    <source>
        <dbReference type="SAM" id="Phobius"/>
    </source>
</evidence>
<sequence length="869" mass="94444">MDSPVEPTTSLLLPPSELPVAAQPLPALMPYVRSLPQDHTPRFSDLKHDSALADTDASVRVAFGLLALLYLICEPEAALPRFASPWDEWQERTRRQTRHETLQQAVLSYWREFEEDEGEKDIEEVLWTEFLLDGDSNKVLRGEWATLAKPTRANFADTETHVRPVVDFLDNPRVPQALLCQGPIEFALLRSWEHGVPARCRVVESTEPPILQRYDSFTTPRVAHAITLGIQVFYIYLVAHYVLWPNVITIYAGDATEGDIDYISSPREVLIVLFSLSAVLGLPARRQSFASLLTFLSFLFSFPDTPKPKTTPFSLLLLSLILHTFDLHFSLPTPALLMNPPFILPLLTLYRLLLSRVMRPAFYFCAPVILGACIMLSTSLDDIQLIGKPMFSVFNLASAPEETRLASLMILGLGIALFFYLVHGVASVFPMALPGKPPASSPWDAYDRAIGLAARRSFITTLLRYSEPYFFPPTIRLVVVVCVSTPVAVIRMLGKPDMALHVRDGVQSLLWRALIGPAGFIIAGFWRWRRYHGTRAQTRSTGCCSGLSSAERRDARLSMQMIAEAVNDVALNWATPRRSSKAARPGTERFCFLPQPPQPWCASPACPGCKWGPLTAALGQDNFVNLAKQGLDAYSKSHDNVNQTASHGQSGSDVRKTGGEEYNRRDGTPEPDIDDDDAVSHANQQAGSSGDSSLFAQALSFAKSNRGEHKQPVDEASVVGAHKAAYQDNNASGLDASSMGSAAALQVLKMFTSGGGGDAKSSGKSQSQFIAMAMSEASKLFDKSGGAASGDKVSSFRWSHGRFVEMYAALQQDAVNGAAMTVVKLLVQSKFGGGTVGGENSGGIGALGSLLGGGGGGSNQLLGMAAKFL</sequence>
<feature type="transmembrane region" description="Helical" evidence="2">
    <location>
        <begin position="509"/>
        <end position="528"/>
    </location>
</feature>
<proteinExistence type="predicted"/>
<evidence type="ECO:0000256" key="1">
    <source>
        <dbReference type="SAM" id="MobiDB-lite"/>
    </source>
</evidence>
<name>A0A8K2AUU4_9AGAM</name>
<dbReference type="PANTHER" id="PTHR39477">
    <property type="entry name" value="CHROMOSOME 8, WHOLE GENOME SHOTGUN SEQUENCE"/>
    <property type="match status" value="1"/>
</dbReference>
<protein>
    <submittedName>
        <fullName evidence="4">Beta-flanking protein</fullName>
    </submittedName>
</protein>
<feature type="region of interest" description="Disordered" evidence="1">
    <location>
        <begin position="638"/>
        <end position="692"/>
    </location>
</feature>
<feature type="compositionally biased region" description="Polar residues" evidence="1">
    <location>
        <begin position="640"/>
        <end position="652"/>
    </location>
</feature>
<feature type="compositionally biased region" description="Polar residues" evidence="1">
    <location>
        <begin position="681"/>
        <end position="692"/>
    </location>
</feature>
<dbReference type="Pfam" id="PF24845">
    <property type="entry name" value="DUF7721"/>
    <property type="match status" value="1"/>
</dbReference>
<dbReference type="InterPro" id="IPR056138">
    <property type="entry name" value="DUF7721"/>
</dbReference>
<feature type="transmembrane region" description="Helical" evidence="2">
    <location>
        <begin position="337"/>
        <end position="354"/>
    </location>
</feature>
<feature type="transmembrane region" description="Helical" evidence="2">
    <location>
        <begin position="405"/>
        <end position="429"/>
    </location>
</feature>
<evidence type="ECO:0000313" key="4">
    <source>
        <dbReference type="EMBL" id="UHA57741.1"/>
    </source>
</evidence>